<evidence type="ECO:0000313" key="2">
    <source>
        <dbReference type="EMBL" id="GAA5801898.1"/>
    </source>
</evidence>
<reference evidence="2 3" key="1">
    <citation type="submission" date="2024-04" db="EMBL/GenBank/DDBJ databases">
        <title>genome sequences of Mucor flavus KT1a and Helicostylum pulchrum KT1b strains isolation_sourced from the surface of a dry-aged beef.</title>
        <authorList>
            <person name="Toyotome T."/>
            <person name="Hosono M."/>
            <person name="Torimaru M."/>
            <person name="Fukuda K."/>
            <person name="Mikami N."/>
        </authorList>
    </citation>
    <scope>NUCLEOTIDE SEQUENCE [LARGE SCALE GENOMIC DNA]</scope>
    <source>
        <strain evidence="2 3">KT1b</strain>
    </source>
</reference>
<evidence type="ECO:0000256" key="1">
    <source>
        <dbReference type="SAM" id="MobiDB-lite"/>
    </source>
</evidence>
<comment type="caution">
    <text evidence="2">The sequence shown here is derived from an EMBL/GenBank/DDBJ whole genome shotgun (WGS) entry which is preliminary data.</text>
</comment>
<sequence>MIYLASDSEDDAFELNEYDLDVVDDALQNPNNSEYMDHFGFKIHVRTDDESSSDDDSDYDPKTTKTLTSDDDSVDTNLATPHDGTNHNKKEFQTSLPSNIPILKSPPRPDLTKQAVHTPTTRASNESRHSIFNNPFKARPASVISVQSPVVMARPSQTFQQRQSKRYSEIPHHITGTPRSPASNHKNFDKLVSKFRRFSHNDHQYDSEKHLQLKQEALAELQIYREKGGIEYNSIDWGKITIILLFYLDS</sequence>
<organism evidence="2 3">
    <name type="scientific">Helicostylum pulchrum</name>
    <dbReference type="NCBI Taxonomy" id="562976"/>
    <lineage>
        <taxon>Eukaryota</taxon>
        <taxon>Fungi</taxon>
        <taxon>Fungi incertae sedis</taxon>
        <taxon>Mucoromycota</taxon>
        <taxon>Mucoromycotina</taxon>
        <taxon>Mucoromycetes</taxon>
        <taxon>Mucorales</taxon>
        <taxon>Mucorineae</taxon>
        <taxon>Mucoraceae</taxon>
        <taxon>Helicostylum</taxon>
    </lineage>
</organism>
<gene>
    <name evidence="2" type="ORF">HPULCUR_007356</name>
</gene>
<name>A0ABP9Y4I6_9FUNG</name>
<evidence type="ECO:0000313" key="3">
    <source>
        <dbReference type="Proteomes" id="UP001476247"/>
    </source>
</evidence>
<accession>A0ABP9Y4I6</accession>
<keyword evidence="3" id="KW-1185">Reference proteome</keyword>
<dbReference type="EMBL" id="BAABUJ010000020">
    <property type="protein sequence ID" value="GAA5801898.1"/>
    <property type="molecule type" value="Genomic_DNA"/>
</dbReference>
<dbReference type="Proteomes" id="UP001476247">
    <property type="component" value="Unassembled WGS sequence"/>
</dbReference>
<protein>
    <submittedName>
        <fullName evidence="2">Uncharacterized protein</fullName>
    </submittedName>
</protein>
<feature type="compositionally biased region" description="Polar residues" evidence="1">
    <location>
        <begin position="115"/>
        <end position="124"/>
    </location>
</feature>
<feature type="region of interest" description="Disordered" evidence="1">
    <location>
        <begin position="47"/>
        <end position="127"/>
    </location>
</feature>
<proteinExistence type="predicted"/>